<keyword evidence="1" id="KW-0812">Transmembrane</keyword>
<organism evidence="2">
    <name type="scientific">Octopus bimaculoides</name>
    <name type="common">California two-spotted octopus</name>
    <dbReference type="NCBI Taxonomy" id="37653"/>
    <lineage>
        <taxon>Eukaryota</taxon>
        <taxon>Metazoa</taxon>
        <taxon>Spiralia</taxon>
        <taxon>Lophotrochozoa</taxon>
        <taxon>Mollusca</taxon>
        <taxon>Cephalopoda</taxon>
        <taxon>Coleoidea</taxon>
        <taxon>Octopodiformes</taxon>
        <taxon>Octopoda</taxon>
        <taxon>Incirrata</taxon>
        <taxon>Octopodidae</taxon>
        <taxon>Octopus</taxon>
    </lineage>
</organism>
<gene>
    <name evidence="2" type="ORF">OCBIM_22021023mg</name>
</gene>
<accession>A0A0L8H891</accession>
<reference evidence="2" key="1">
    <citation type="submission" date="2015-07" db="EMBL/GenBank/DDBJ databases">
        <title>MeaNS - Measles Nucleotide Surveillance Program.</title>
        <authorList>
            <person name="Tran T."/>
            <person name="Druce J."/>
        </authorList>
    </citation>
    <scope>NUCLEOTIDE SEQUENCE</scope>
    <source>
        <strain evidence="2">UCB-OBI-ISO-001</strain>
        <tissue evidence="2">Gonad</tissue>
    </source>
</reference>
<evidence type="ECO:0000256" key="1">
    <source>
        <dbReference type="SAM" id="Phobius"/>
    </source>
</evidence>
<feature type="transmembrane region" description="Helical" evidence="1">
    <location>
        <begin position="20"/>
        <end position="40"/>
    </location>
</feature>
<sequence>MLLFNLEDFLFSFKQINPPLVFENFVCLFFLTIVVCVYVCKSVIADGLFCNGQSIANTVTIKIDVCVCVQGLKEKFCKESEQCILSLSEIQEGSVCVYVCV</sequence>
<proteinExistence type="predicted"/>
<name>A0A0L8H891_OCTBM</name>
<dbReference type="AlphaFoldDB" id="A0A0L8H891"/>
<evidence type="ECO:0000313" key="2">
    <source>
        <dbReference type="EMBL" id="KOF84975.1"/>
    </source>
</evidence>
<keyword evidence="1" id="KW-0472">Membrane</keyword>
<dbReference type="EMBL" id="KQ418994">
    <property type="protein sequence ID" value="KOF84975.1"/>
    <property type="molecule type" value="Genomic_DNA"/>
</dbReference>
<protein>
    <submittedName>
        <fullName evidence="2">Uncharacterized protein</fullName>
    </submittedName>
</protein>
<keyword evidence="1" id="KW-1133">Transmembrane helix</keyword>